<comment type="caution">
    <text evidence="4">The sequence shown here is derived from an EMBL/GenBank/DDBJ whole genome shotgun (WGS) entry which is preliminary data.</text>
</comment>
<sequence length="410" mass="43778">MPDSPTAAGAARTVSDDPRAARKLPSLTGLRFVAAFLVFAFHATFLPSRYIGGGLGDTLGDILAKAGFYGVCFFFVLSGFVLTWSARADDTAPRLWRRRLVKIYPNHLVTFVAAAVLMGIASQKIIADQAVENLFLVQSWVPDLATTNSMNGVSWSLSCEAFFYLSFPLLLLVVRRIPARHLWTALAAVAVLAVLLPLVAQYAIGGAKLPGIASGQYSFEQIWFVYFFPPVRALEFVLGMLLARIVQTGHWPRVGLLPALAIAVGGYVVVSHLPYLFSVGGPAALPLVPLVAAAALADVGAKPTGGLRSRVLVRLGEVSFAFYMVHSLVVDYGYRWLVSHHTWSPAAGVGVTLVALALSLALAHALFSWVETPLVRRLSTPRSRPTAVPSAPAPATAPVGAGPAVLEVKE</sequence>
<feature type="transmembrane region" description="Helical" evidence="2">
    <location>
        <begin position="255"/>
        <end position="277"/>
    </location>
</feature>
<dbReference type="Proteomes" id="UP000734511">
    <property type="component" value="Unassembled WGS sequence"/>
</dbReference>
<feature type="transmembrane region" description="Helical" evidence="2">
    <location>
        <begin position="107"/>
        <end position="126"/>
    </location>
</feature>
<dbReference type="Pfam" id="PF01757">
    <property type="entry name" value="Acyl_transf_3"/>
    <property type="match status" value="1"/>
</dbReference>
<proteinExistence type="predicted"/>
<gene>
    <name evidence="4" type="ORF">HCN08_17600</name>
</gene>
<keyword evidence="2" id="KW-1133">Transmembrane helix</keyword>
<feature type="transmembrane region" description="Helical" evidence="2">
    <location>
        <begin position="153"/>
        <end position="174"/>
    </location>
</feature>
<dbReference type="RefSeq" id="WP_167984063.1">
    <property type="nucleotide sequence ID" value="NZ_JAATEJ010000013.1"/>
</dbReference>
<feature type="transmembrane region" description="Helical" evidence="2">
    <location>
        <begin position="224"/>
        <end position="243"/>
    </location>
</feature>
<feature type="domain" description="Acyltransferase 3" evidence="3">
    <location>
        <begin position="26"/>
        <end position="363"/>
    </location>
</feature>
<dbReference type="PANTHER" id="PTHR23028:SF53">
    <property type="entry name" value="ACYL_TRANSF_3 DOMAIN-CONTAINING PROTEIN"/>
    <property type="match status" value="1"/>
</dbReference>
<feature type="region of interest" description="Disordered" evidence="1">
    <location>
        <begin position="381"/>
        <end position="410"/>
    </location>
</feature>
<feature type="compositionally biased region" description="Low complexity" evidence="1">
    <location>
        <begin position="381"/>
        <end position="404"/>
    </location>
</feature>
<evidence type="ECO:0000313" key="5">
    <source>
        <dbReference type="Proteomes" id="UP000734511"/>
    </source>
</evidence>
<dbReference type="PANTHER" id="PTHR23028">
    <property type="entry name" value="ACETYLTRANSFERASE"/>
    <property type="match status" value="1"/>
</dbReference>
<dbReference type="InterPro" id="IPR002656">
    <property type="entry name" value="Acyl_transf_3_dom"/>
</dbReference>
<evidence type="ECO:0000256" key="2">
    <source>
        <dbReference type="SAM" id="Phobius"/>
    </source>
</evidence>
<dbReference type="InterPro" id="IPR050879">
    <property type="entry name" value="Acyltransferase_3"/>
</dbReference>
<name>A0ABX0ZMU6_9ACTN</name>
<feature type="transmembrane region" description="Helical" evidence="2">
    <location>
        <begin position="311"/>
        <end position="334"/>
    </location>
</feature>
<feature type="transmembrane region" description="Helical" evidence="2">
    <location>
        <begin position="283"/>
        <end position="299"/>
    </location>
</feature>
<feature type="transmembrane region" description="Helical" evidence="2">
    <location>
        <begin position="29"/>
        <end position="46"/>
    </location>
</feature>
<feature type="transmembrane region" description="Helical" evidence="2">
    <location>
        <begin position="346"/>
        <end position="367"/>
    </location>
</feature>
<evidence type="ECO:0000256" key="1">
    <source>
        <dbReference type="SAM" id="MobiDB-lite"/>
    </source>
</evidence>
<keyword evidence="2" id="KW-0472">Membrane</keyword>
<evidence type="ECO:0000313" key="4">
    <source>
        <dbReference type="EMBL" id="NJP45199.1"/>
    </source>
</evidence>
<dbReference type="GO" id="GO:0016746">
    <property type="term" value="F:acyltransferase activity"/>
    <property type="evidence" value="ECO:0007669"/>
    <property type="project" value="UniProtKB-KW"/>
</dbReference>
<reference evidence="4 5" key="1">
    <citation type="submission" date="2020-03" db="EMBL/GenBank/DDBJ databases">
        <title>WGS of actinomycetes isolated from Thailand.</title>
        <authorList>
            <person name="Thawai C."/>
        </authorList>
    </citation>
    <scope>NUCLEOTIDE SEQUENCE [LARGE SCALE GENOMIC DNA]</scope>
    <source>
        <strain evidence="4 5">PRB2-1</strain>
    </source>
</reference>
<evidence type="ECO:0000259" key="3">
    <source>
        <dbReference type="Pfam" id="PF01757"/>
    </source>
</evidence>
<feature type="transmembrane region" description="Helical" evidence="2">
    <location>
        <begin position="66"/>
        <end position="86"/>
    </location>
</feature>
<organism evidence="4 5">
    <name type="scientific">Actinacidiphila epipremni</name>
    <dbReference type="NCBI Taxonomy" id="2053013"/>
    <lineage>
        <taxon>Bacteria</taxon>
        <taxon>Bacillati</taxon>
        <taxon>Actinomycetota</taxon>
        <taxon>Actinomycetes</taxon>
        <taxon>Kitasatosporales</taxon>
        <taxon>Streptomycetaceae</taxon>
        <taxon>Actinacidiphila</taxon>
    </lineage>
</organism>
<keyword evidence="4" id="KW-0012">Acyltransferase</keyword>
<feature type="transmembrane region" description="Helical" evidence="2">
    <location>
        <begin position="181"/>
        <end position="204"/>
    </location>
</feature>
<keyword evidence="2" id="KW-0812">Transmembrane</keyword>
<dbReference type="EMBL" id="JAATEJ010000013">
    <property type="protein sequence ID" value="NJP45199.1"/>
    <property type="molecule type" value="Genomic_DNA"/>
</dbReference>
<protein>
    <submittedName>
        <fullName evidence="4">Acyltransferase</fullName>
    </submittedName>
</protein>
<accession>A0ABX0ZMU6</accession>
<keyword evidence="5" id="KW-1185">Reference proteome</keyword>
<keyword evidence="4" id="KW-0808">Transferase</keyword>